<dbReference type="Gene3D" id="3.40.50.620">
    <property type="entry name" value="HUPs"/>
    <property type="match status" value="1"/>
</dbReference>
<accession>A0ABW9HYX8</accession>
<evidence type="ECO:0000313" key="2">
    <source>
        <dbReference type="Proteomes" id="UP001631957"/>
    </source>
</evidence>
<dbReference type="SUPFAM" id="SSF52402">
    <property type="entry name" value="Adenine nucleotide alpha hydrolases-like"/>
    <property type="match status" value="1"/>
</dbReference>
<dbReference type="RefSeq" id="WP_006378754.1">
    <property type="nucleotide sequence ID" value="NZ_JBJVNI010000017.1"/>
</dbReference>
<evidence type="ECO:0000313" key="1">
    <source>
        <dbReference type="EMBL" id="MFM9612826.1"/>
    </source>
</evidence>
<comment type="caution">
    <text evidence="1">The sequence shown here is derived from an EMBL/GenBank/DDBJ whole genome shotgun (WGS) entry which is preliminary data.</text>
</comment>
<dbReference type="EMBL" id="JBJVNI010000017">
    <property type="protein sequence ID" value="MFM9612826.1"/>
    <property type="molecule type" value="Genomic_DNA"/>
</dbReference>
<dbReference type="GeneID" id="97406711"/>
<proteinExistence type="predicted"/>
<sequence length="370" mass="40837">MSTLFDIEPTALVVPDNTVTRDQLPNLADYDLIVGNLSGGKDSWLMQSVLMDAARAAGVADRVWTFHATLGPLEWPGVEYGGQYYPSVSELAAQQSAASGVPAERHIEATKLTLDDDPEPYDLLTYIAAYGCFPRLGTRYCTKAFKEQVEDASFTPIINGLKVKLGLATKPNAVKLTRRVRRLKSLGLRSDESRDRAARPAYRNVMTNGVRHLDEWCPAKDWTTQQVKDFHAETGFPHHWTYDSHPGAGDWAGTSRCSCSFCILGSKRDLLISVQRRPRLAELIAHVETVRGDTFRPDISMHELIALSRQPGAPKGGVVIPDETPEFQAMKASVMDALSKPPRKETRLAGRPRTSLPLLTDTCASCNRCA</sequence>
<protein>
    <submittedName>
        <fullName evidence="1">Phosphoadenosine phosphosulfate reductase</fullName>
    </submittedName>
</protein>
<dbReference type="Proteomes" id="UP001631957">
    <property type="component" value="Unassembled WGS sequence"/>
</dbReference>
<reference evidence="1 2" key="1">
    <citation type="submission" date="2024-12" db="EMBL/GenBank/DDBJ databases">
        <title>Forecasting of Potato common scab and diversities of Pathogenic streptomyces spp. in china.</title>
        <authorList>
            <person name="Handique U."/>
            <person name="Wu J."/>
        </authorList>
    </citation>
    <scope>NUCLEOTIDE SEQUENCE [LARGE SCALE GENOMIC DNA]</scope>
    <source>
        <strain evidence="1 2">ZRIMU1530</strain>
    </source>
</reference>
<keyword evidence="2" id="KW-1185">Reference proteome</keyword>
<gene>
    <name evidence="1" type="ORF">ACKI18_29505</name>
</gene>
<name>A0ABW9HYX8_9ACTN</name>
<dbReference type="InterPro" id="IPR014729">
    <property type="entry name" value="Rossmann-like_a/b/a_fold"/>
</dbReference>
<organism evidence="1 2">
    <name type="scientific">Streptomyces niveiscabiei</name>
    <dbReference type="NCBI Taxonomy" id="164115"/>
    <lineage>
        <taxon>Bacteria</taxon>
        <taxon>Bacillati</taxon>
        <taxon>Actinomycetota</taxon>
        <taxon>Actinomycetes</taxon>
        <taxon>Kitasatosporales</taxon>
        <taxon>Streptomycetaceae</taxon>
        <taxon>Streptomyces</taxon>
    </lineage>
</organism>